<comment type="similarity">
    <text evidence="9 11">Belongs to the TonB-dependent receptor family.</text>
</comment>
<keyword evidence="8 9" id="KW-0998">Cell outer membrane</keyword>
<evidence type="ECO:0000256" key="6">
    <source>
        <dbReference type="ARBA" id="ARBA00023077"/>
    </source>
</evidence>
<dbReference type="Pfam" id="PF00593">
    <property type="entry name" value="TonB_dep_Rec_b-barrel"/>
    <property type="match status" value="1"/>
</dbReference>
<keyword evidence="3 9" id="KW-1134">Transmembrane beta strand</keyword>
<sequence>MEQKIVFDERWAKVLTGALSFSCAIAAFAADDRQEQGQSDDAVQLDEIVVTESWPQFKSLNTTEMTGKAIAKKQSRISDTSALFDDVPGVSRYGSGGLSSLPVIHGLNDDRVKVQINGMSITSACANHMNPPLSYIDMRNVEQATVVAGITPVSVGGDSLGGTIILDAITPRFATAEEGTIFGGSISSFYRTNGEAFGGSVTLNAAGEHVALSYTASHTESDNYKAGGGFKVKSSQYEAQNHSMTLALGNDDHQLVVNAGQQNIPRQGFPNARMDMVDNDSTFGNVRYKGKFGWGNLETRFYYEHTRHEMNFLPDKRPGDMPMKTVGKNLGYLIKAEIPLTDRDTLRIGNEYHRNELDDWWPPVAGSMMMGPEIFWNVRNGERDRIGTFAEWEARWTEEWSSLLGLRHDHVSMNADTVQPYSSTSMMHRADRLAAGIFNGRSRDRTDDNFDLTALVRYTPNDTSHFEAGYARKNRSPNLYERYAWGLGSMAMYMNGWFGDGNGYVGDPDLEPEVAHTISATFGWHDARQQKWEVKITPYYTYVEDYIDVDRCPVTPGTACTAANLRATDGFVFLKFANHDAQLYGVDVSGKALLGDTRFGQFTGRAILGYVRGENLDTGDNLYHMMPVNGKLTVDHQWGGWSNAVELQLVAPKTDVTDVRNELKTGGYALVNLRTGYEWKHVRVDAGLDNLLDKNYDLPLGGAYLGSRPMAYGTALPGMGRSAYVGVTFTF</sequence>
<dbReference type="PANTHER" id="PTHR30069:SF49">
    <property type="entry name" value="OUTER MEMBRANE PROTEIN C"/>
    <property type="match status" value="1"/>
</dbReference>
<evidence type="ECO:0000256" key="10">
    <source>
        <dbReference type="PROSITE-ProRule" id="PRU10144"/>
    </source>
</evidence>
<keyword evidence="15" id="KW-0675">Receptor</keyword>
<dbReference type="SUPFAM" id="SSF56935">
    <property type="entry name" value="Porins"/>
    <property type="match status" value="1"/>
</dbReference>
<gene>
    <name evidence="15" type="ORF">sS8_4433</name>
</gene>
<dbReference type="InterPro" id="IPR012910">
    <property type="entry name" value="Plug_dom"/>
</dbReference>
<feature type="short sequence motif" description="TonB C-terminal box" evidence="10">
    <location>
        <begin position="714"/>
        <end position="731"/>
    </location>
</feature>
<dbReference type="GO" id="GO:0009279">
    <property type="term" value="C:cell outer membrane"/>
    <property type="evidence" value="ECO:0007669"/>
    <property type="project" value="UniProtKB-SubCell"/>
</dbReference>
<dbReference type="AlphaFoldDB" id="A0A250KXH0"/>
<dbReference type="InterPro" id="IPR010917">
    <property type="entry name" value="TonB_rcpt_CS"/>
</dbReference>
<dbReference type="RefSeq" id="WP_119631548.1">
    <property type="nucleotide sequence ID" value="NZ_AP017928.1"/>
</dbReference>
<keyword evidence="6 11" id="KW-0798">TonB box</keyword>
<dbReference type="Gene3D" id="2.170.130.10">
    <property type="entry name" value="TonB-dependent receptor, plug domain"/>
    <property type="match status" value="1"/>
</dbReference>
<comment type="subcellular location">
    <subcellularLocation>
        <location evidence="1 9">Cell outer membrane</location>
        <topology evidence="1 9">Multi-pass membrane protein</topology>
    </subcellularLocation>
</comment>
<organism evidence="15 16">
    <name type="scientific">Methylocaldum marinum</name>
    <dbReference type="NCBI Taxonomy" id="1432792"/>
    <lineage>
        <taxon>Bacteria</taxon>
        <taxon>Pseudomonadati</taxon>
        <taxon>Pseudomonadota</taxon>
        <taxon>Gammaproteobacteria</taxon>
        <taxon>Methylococcales</taxon>
        <taxon>Methylococcaceae</taxon>
        <taxon>Methylocaldum</taxon>
    </lineage>
</organism>
<dbReference type="PROSITE" id="PS01156">
    <property type="entry name" value="TONB_DEPENDENT_REC_2"/>
    <property type="match status" value="1"/>
</dbReference>
<evidence type="ECO:0000256" key="11">
    <source>
        <dbReference type="RuleBase" id="RU003357"/>
    </source>
</evidence>
<keyword evidence="16" id="KW-1185">Reference proteome</keyword>
<evidence type="ECO:0000259" key="14">
    <source>
        <dbReference type="Pfam" id="PF07715"/>
    </source>
</evidence>
<dbReference type="Gene3D" id="2.40.170.20">
    <property type="entry name" value="TonB-dependent receptor, beta-barrel domain"/>
    <property type="match status" value="1"/>
</dbReference>
<feature type="domain" description="TonB-dependent receptor-like beta-barrel" evidence="13">
    <location>
        <begin position="234"/>
        <end position="691"/>
    </location>
</feature>
<evidence type="ECO:0000256" key="4">
    <source>
        <dbReference type="ARBA" id="ARBA00022692"/>
    </source>
</evidence>
<feature type="chain" id="PRO_5013349691" evidence="12">
    <location>
        <begin position="30"/>
        <end position="731"/>
    </location>
</feature>
<accession>A0A250KXH0</accession>
<evidence type="ECO:0000256" key="7">
    <source>
        <dbReference type="ARBA" id="ARBA00023136"/>
    </source>
</evidence>
<evidence type="ECO:0000256" key="2">
    <source>
        <dbReference type="ARBA" id="ARBA00022448"/>
    </source>
</evidence>
<dbReference type="InterPro" id="IPR000531">
    <property type="entry name" value="Beta-barrel_TonB"/>
</dbReference>
<dbReference type="InterPro" id="IPR039426">
    <property type="entry name" value="TonB-dep_rcpt-like"/>
</dbReference>
<dbReference type="KEGG" id="mmai:sS8_4433"/>
<dbReference type="GO" id="GO:0044718">
    <property type="term" value="P:siderophore transmembrane transport"/>
    <property type="evidence" value="ECO:0007669"/>
    <property type="project" value="TreeGrafter"/>
</dbReference>
<protein>
    <submittedName>
        <fullName evidence="15">TonB-dependent receptor</fullName>
    </submittedName>
</protein>
<keyword evidence="5 12" id="KW-0732">Signal</keyword>
<evidence type="ECO:0000259" key="13">
    <source>
        <dbReference type="Pfam" id="PF00593"/>
    </source>
</evidence>
<reference evidence="15 16" key="1">
    <citation type="submission" date="2016-12" db="EMBL/GenBank/DDBJ databases">
        <title>Genome sequencing of Methylocaldum marinum.</title>
        <authorList>
            <person name="Takeuchi M."/>
            <person name="Kamagata Y."/>
            <person name="Hiraoka S."/>
            <person name="Oshima K."/>
            <person name="Hattori M."/>
            <person name="Iwasaki W."/>
        </authorList>
    </citation>
    <scope>NUCLEOTIDE SEQUENCE [LARGE SCALE GENOMIC DNA]</scope>
    <source>
        <strain evidence="15 16">S8</strain>
    </source>
</reference>
<dbReference type="OrthoDB" id="5332150at2"/>
<keyword evidence="4 9" id="KW-0812">Transmembrane</keyword>
<keyword evidence="7 9" id="KW-0472">Membrane</keyword>
<dbReference type="PANTHER" id="PTHR30069">
    <property type="entry name" value="TONB-DEPENDENT OUTER MEMBRANE RECEPTOR"/>
    <property type="match status" value="1"/>
</dbReference>
<dbReference type="GO" id="GO:0015344">
    <property type="term" value="F:siderophore uptake transmembrane transporter activity"/>
    <property type="evidence" value="ECO:0007669"/>
    <property type="project" value="TreeGrafter"/>
</dbReference>
<evidence type="ECO:0000256" key="8">
    <source>
        <dbReference type="ARBA" id="ARBA00023237"/>
    </source>
</evidence>
<name>A0A250KXH0_9GAMM</name>
<dbReference type="Proteomes" id="UP000266313">
    <property type="component" value="Chromosome"/>
</dbReference>
<proteinExistence type="inferred from homology"/>
<dbReference type="InterPro" id="IPR036942">
    <property type="entry name" value="Beta-barrel_TonB_sf"/>
</dbReference>
<feature type="domain" description="TonB-dependent receptor plug" evidence="14">
    <location>
        <begin position="63"/>
        <end position="163"/>
    </location>
</feature>
<feature type="signal peptide" evidence="12">
    <location>
        <begin position="1"/>
        <end position="29"/>
    </location>
</feature>
<dbReference type="PROSITE" id="PS52016">
    <property type="entry name" value="TONB_DEPENDENT_REC_3"/>
    <property type="match status" value="1"/>
</dbReference>
<evidence type="ECO:0000256" key="12">
    <source>
        <dbReference type="SAM" id="SignalP"/>
    </source>
</evidence>
<dbReference type="Pfam" id="PF07715">
    <property type="entry name" value="Plug"/>
    <property type="match status" value="1"/>
</dbReference>
<dbReference type="EMBL" id="AP017928">
    <property type="protein sequence ID" value="BBA36363.1"/>
    <property type="molecule type" value="Genomic_DNA"/>
</dbReference>
<evidence type="ECO:0000256" key="1">
    <source>
        <dbReference type="ARBA" id="ARBA00004571"/>
    </source>
</evidence>
<dbReference type="InterPro" id="IPR037066">
    <property type="entry name" value="Plug_dom_sf"/>
</dbReference>
<evidence type="ECO:0000313" key="16">
    <source>
        <dbReference type="Proteomes" id="UP000266313"/>
    </source>
</evidence>
<evidence type="ECO:0000313" key="15">
    <source>
        <dbReference type="EMBL" id="BBA36363.1"/>
    </source>
</evidence>
<evidence type="ECO:0000256" key="3">
    <source>
        <dbReference type="ARBA" id="ARBA00022452"/>
    </source>
</evidence>
<evidence type="ECO:0000256" key="5">
    <source>
        <dbReference type="ARBA" id="ARBA00022729"/>
    </source>
</evidence>
<keyword evidence="2 9" id="KW-0813">Transport</keyword>
<evidence type="ECO:0000256" key="9">
    <source>
        <dbReference type="PROSITE-ProRule" id="PRU01360"/>
    </source>
</evidence>